<name>A0AC61L745_9EURY</name>
<dbReference type="Proteomes" id="UP000248329">
    <property type="component" value="Unassembled WGS sequence"/>
</dbReference>
<dbReference type="EMBL" id="PQXF01000001">
    <property type="protein sequence ID" value="PXF62161.1"/>
    <property type="molecule type" value="Genomic_DNA"/>
</dbReference>
<organism evidence="1 2">
    <name type="scientific">Candidatus Methanogaster sp</name>
    <dbReference type="NCBI Taxonomy" id="3386292"/>
    <lineage>
        <taxon>Archaea</taxon>
        <taxon>Methanobacteriati</taxon>
        <taxon>Methanobacteriota</taxon>
        <taxon>Stenosarchaea group</taxon>
        <taxon>Methanomicrobia</taxon>
        <taxon>Methanosarcinales</taxon>
        <taxon>ANME-2 cluster</taxon>
        <taxon>Candidatus Methanogasteraceae</taxon>
        <taxon>Candidatus Methanogaster</taxon>
    </lineage>
</organism>
<proteinExistence type="predicted"/>
<protein>
    <submittedName>
        <fullName evidence="1">Uncharacterized protein</fullName>
    </submittedName>
</protein>
<comment type="caution">
    <text evidence="1">The sequence shown here is derived from an EMBL/GenBank/DDBJ whole genome shotgun (WGS) entry which is preliminary data.</text>
</comment>
<sequence>MRLRGKLQVVPEVCGIAPNRGAFIDDCGTIELISEDTRIFRHLDDCYTALIGLDQILTRSTS</sequence>
<reference evidence="1" key="1">
    <citation type="submission" date="2018-01" db="EMBL/GenBank/DDBJ databases">
        <authorList>
            <person name="Krukenberg V."/>
        </authorList>
    </citation>
    <scope>NUCLEOTIDE SEQUENCE</scope>
    <source>
        <strain evidence="1">E20ANME2</strain>
    </source>
</reference>
<accession>A0AC61L745</accession>
<evidence type="ECO:0000313" key="1">
    <source>
        <dbReference type="EMBL" id="PXF62161.1"/>
    </source>
</evidence>
<evidence type="ECO:0000313" key="2">
    <source>
        <dbReference type="Proteomes" id="UP000248329"/>
    </source>
</evidence>
<gene>
    <name evidence="1" type="ORF">C4B59_00685</name>
</gene>